<comment type="subcellular location">
    <subcellularLocation>
        <location evidence="1 10">Cytoplasm</location>
    </subcellularLocation>
</comment>
<dbReference type="GO" id="GO:0005737">
    <property type="term" value="C:cytoplasm"/>
    <property type="evidence" value="ECO:0007669"/>
    <property type="project" value="UniProtKB-SubCell"/>
</dbReference>
<evidence type="ECO:0000256" key="3">
    <source>
        <dbReference type="ARBA" id="ARBA00011738"/>
    </source>
</evidence>
<reference evidence="15" key="1">
    <citation type="submission" date="2016-11" db="EMBL/GenBank/DDBJ databases">
        <authorList>
            <person name="Varghese N."/>
            <person name="Submissions S."/>
        </authorList>
    </citation>
    <scope>NUCLEOTIDE SEQUENCE [LARGE SCALE GENOMIC DNA]</scope>
    <source>
        <strain evidence="15">DSM 14826</strain>
    </source>
</reference>
<dbReference type="PRINTS" id="PR00773">
    <property type="entry name" value="GRPEPROTEIN"/>
</dbReference>
<dbReference type="RefSeq" id="WP_072906970.1">
    <property type="nucleotide sequence ID" value="NZ_FRAI01000010.1"/>
</dbReference>
<dbReference type="PROSITE" id="PS01071">
    <property type="entry name" value="GRPE"/>
    <property type="match status" value="1"/>
</dbReference>
<dbReference type="EMBL" id="FRAI01000010">
    <property type="protein sequence ID" value="SHJ94434.1"/>
    <property type="molecule type" value="Genomic_DNA"/>
</dbReference>
<dbReference type="GO" id="GO:0006457">
    <property type="term" value="P:protein folding"/>
    <property type="evidence" value="ECO:0007669"/>
    <property type="project" value="InterPro"/>
</dbReference>
<dbReference type="GO" id="GO:0000774">
    <property type="term" value="F:adenyl-nucleotide exchange factor activity"/>
    <property type="evidence" value="ECO:0007669"/>
    <property type="project" value="InterPro"/>
</dbReference>
<evidence type="ECO:0000313" key="14">
    <source>
        <dbReference type="EMBL" id="SHJ94434.1"/>
    </source>
</evidence>
<dbReference type="PANTHER" id="PTHR21237:SF23">
    <property type="entry name" value="GRPE PROTEIN HOMOLOG, MITOCHONDRIAL"/>
    <property type="match status" value="1"/>
</dbReference>
<dbReference type="Gene3D" id="2.30.22.10">
    <property type="entry name" value="Head domain of nucleotide exchange factor GrpE"/>
    <property type="match status" value="1"/>
</dbReference>
<evidence type="ECO:0000256" key="11">
    <source>
        <dbReference type="RuleBase" id="RU000639"/>
    </source>
</evidence>
<feature type="compositionally biased region" description="Polar residues" evidence="13">
    <location>
        <begin position="7"/>
        <end position="24"/>
    </location>
</feature>
<evidence type="ECO:0000256" key="13">
    <source>
        <dbReference type="SAM" id="MobiDB-lite"/>
    </source>
</evidence>
<dbReference type="HAMAP" id="MF_01151">
    <property type="entry name" value="GrpE"/>
    <property type="match status" value="1"/>
</dbReference>
<keyword evidence="4 10" id="KW-0963">Cytoplasm</keyword>
<dbReference type="Gene3D" id="3.90.20.20">
    <property type="match status" value="1"/>
</dbReference>
<dbReference type="InterPro" id="IPR000740">
    <property type="entry name" value="GrpE"/>
</dbReference>
<evidence type="ECO:0000256" key="12">
    <source>
        <dbReference type="RuleBase" id="RU004478"/>
    </source>
</evidence>
<evidence type="ECO:0000256" key="7">
    <source>
        <dbReference type="ARBA" id="ARBA00053401"/>
    </source>
</evidence>
<dbReference type="Pfam" id="PF01025">
    <property type="entry name" value="GrpE"/>
    <property type="match status" value="1"/>
</dbReference>
<gene>
    <name evidence="10" type="primary">grpE</name>
    <name evidence="14" type="ORF">SAMN02745227_01105</name>
</gene>
<dbReference type="PANTHER" id="PTHR21237">
    <property type="entry name" value="GRPE PROTEIN"/>
    <property type="match status" value="1"/>
</dbReference>
<evidence type="ECO:0000256" key="1">
    <source>
        <dbReference type="ARBA" id="ARBA00004496"/>
    </source>
</evidence>
<keyword evidence="6 10" id="KW-0143">Chaperone</keyword>
<sequence length="186" mass="21823">MEEIKENSPNNGEEIQNLTENTKQSTEENLGEEKNLELEKLTKEKEEIFNRLQRLQADFENFRKRTSKEKTEILNFANADLVTALLPVLDNFQRALFSQEKSQQNQVNDKFFEGIQMIYRQFKDILEKEGLKEIDCLDKPFDPNFHEAIMQVEDTDKPENTVVEVLQTGYTFKDKVIRPAMVKVSK</sequence>
<keyword evidence="5 10" id="KW-0346">Stress response</keyword>
<dbReference type="InterPro" id="IPR009012">
    <property type="entry name" value="GrpE_head"/>
</dbReference>
<evidence type="ECO:0000256" key="9">
    <source>
        <dbReference type="ARBA" id="ARBA00076414"/>
    </source>
</evidence>
<evidence type="ECO:0000256" key="4">
    <source>
        <dbReference type="ARBA" id="ARBA00022490"/>
    </source>
</evidence>
<feature type="region of interest" description="Disordered" evidence="13">
    <location>
        <begin position="1"/>
        <end position="37"/>
    </location>
</feature>
<dbReference type="SUPFAM" id="SSF51064">
    <property type="entry name" value="Head domain of nucleotide exchange factor GrpE"/>
    <property type="match status" value="1"/>
</dbReference>
<accession>A0A1M6NFM6</accession>
<keyword evidence="15" id="KW-1185">Reference proteome</keyword>
<evidence type="ECO:0000256" key="8">
    <source>
        <dbReference type="ARBA" id="ARBA00072274"/>
    </source>
</evidence>
<proteinExistence type="inferred from homology"/>
<evidence type="ECO:0000256" key="10">
    <source>
        <dbReference type="HAMAP-Rule" id="MF_01151"/>
    </source>
</evidence>
<dbReference type="CDD" id="cd00446">
    <property type="entry name" value="GrpE"/>
    <property type="match status" value="1"/>
</dbReference>
<comment type="subunit">
    <text evidence="3 10">Homodimer.</text>
</comment>
<comment type="function">
    <text evidence="7 10 11">Participates actively in the response to hyperosmotic and heat shock by preventing the aggregation of stress-denatured proteins, in association with DnaK and GrpE. It is the nucleotide exchange factor for DnaK and may function as a thermosensor. Unfolded proteins bind initially to DnaJ; upon interaction with the DnaJ-bound protein, DnaK hydrolyzes its bound ATP, resulting in the formation of a stable complex. GrpE releases ADP from DnaK; ATP binding to DnaK triggers the release of the substrate protein, thus completing the reaction cycle. Several rounds of ATP-dependent interactions between DnaJ, DnaK and GrpE are required for fully efficient folding.</text>
</comment>
<dbReference type="GO" id="GO:0051082">
    <property type="term" value="F:unfolded protein binding"/>
    <property type="evidence" value="ECO:0007669"/>
    <property type="project" value="TreeGrafter"/>
</dbReference>
<protein>
    <recommendedName>
        <fullName evidence="8 10">Protein GrpE</fullName>
    </recommendedName>
    <alternativeName>
        <fullName evidence="9 10">HSP-70 cofactor</fullName>
    </alternativeName>
</protein>
<organism evidence="14 15">
    <name type="scientific">Anaerobranca californiensis DSM 14826</name>
    <dbReference type="NCBI Taxonomy" id="1120989"/>
    <lineage>
        <taxon>Bacteria</taxon>
        <taxon>Bacillati</taxon>
        <taxon>Bacillota</taxon>
        <taxon>Clostridia</taxon>
        <taxon>Eubacteriales</taxon>
        <taxon>Proteinivoracaceae</taxon>
        <taxon>Anaerobranca</taxon>
    </lineage>
</organism>
<name>A0A1M6NFM6_9FIRM</name>
<evidence type="ECO:0000256" key="2">
    <source>
        <dbReference type="ARBA" id="ARBA00009054"/>
    </source>
</evidence>
<evidence type="ECO:0000256" key="6">
    <source>
        <dbReference type="ARBA" id="ARBA00023186"/>
    </source>
</evidence>
<dbReference type="NCBIfam" id="NF010738">
    <property type="entry name" value="PRK14140.1"/>
    <property type="match status" value="1"/>
</dbReference>
<dbReference type="FunFam" id="2.30.22.10:FF:000001">
    <property type="entry name" value="Protein GrpE"/>
    <property type="match status" value="1"/>
</dbReference>
<dbReference type="OrthoDB" id="9812586at2"/>
<dbReference type="GO" id="GO:0042803">
    <property type="term" value="F:protein homodimerization activity"/>
    <property type="evidence" value="ECO:0007669"/>
    <property type="project" value="InterPro"/>
</dbReference>
<evidence type="ECO:0000256" key="5">
    <source>
        <dbReference type="ARBA" id="ARBA00023016"/>
    </source>
</evidence>
<comment type="similarity">
    <text evidence="2 10 12">Belongs to the GrpE family.</text>
</comment>
<evidence type="ECO:0000313" key="15">
    <source>
        <dbReference type="Proteomes" id="UP000243547"/>
    </source>
</evidence>
<dbReference type="STRING" id="1120989.SAMN02745227_01105"/>
<dbReference type="SUPFAM" id="SSF58014">
    <property type="entry name" value="Coiled-coil domain of nucleotide exchange factor GrpE"/>
    <property type="match status" value="1"/>
</dbReference>
<dbReference type="AlphaFoldDB" id="A0A1M6NFM6"/>
<dbReference type="InterPro" id="IPR013805">
    <property type="entry name" value="GrpE_CC"/>
</dbReference>
<dbReference type="Proteomes" id="UP000243547">
    <property type="component" value="Unassembled WGS sequence"/>
</dbReference>
<dbReference type="GO" id="GO:0051087">
    <property type="term" value="F:protein-folding chaperone binding"/>
    <property type="evidence" value="ECO:0007669"/>
    <property type="project" value="InterPro"/>
</dbReference>